<sequence>MFLLTDRQKLNFSRTFPRARARHYDIRFEAVMNKRRCAFDVVEATTQLRSELSCKRFFSMQSLILRKKRTECHAQEFCCTPLENSQSAAPAMGNAREEGGICVASFAGSSERQRFVRCPVLTLVRKRLSRRWALQTSRRPSASVARPNIDVPFVRLL</sequence>
<evidence type="ECO:0000313" key="1">
    <source>
        <dbReference type="EMBL" id="GBP64328.1"/>
    </source>
</evidence>
<comment type="caution">
    <text evidence="1">The sequence shown here is derived from an EMBL/GenBank/DDBJ whole genome shotgun (WGS) entry which is preliminary data.</text>
</comment>
<accession>A0A4C1XLJ8</accession>
<gene>
    <name evidence="1" type="ORF">EVAR_88281_1</name>
</gene>
<evidence type="ECO:0000313" key="2">
    <source>
        <dbReference type="Proteomes" id="UP000299102"/>
    </source>
</evidence>
<dbReference type="AlphaFoldDB" id="A0A4C1XLJ8"/>
<keyword evidence="2" id="KW-1185">Reference proteome</keyword>
<name>A0A4C1XLJ8_EUMVA</name>
<dbReference type="EMBL" id="BGZK01000894">
    <property type="protein sequence ID" value="GBP64328.1"/>
    <property type="molecule type" value="Genomic_DNA"/>
</dbReference>
<protein>
    <submittedName>
        <fullName evidence="1">Uncharacterized protein</fullName>
    </submittedName>
</protein>
<dbReference type="Proteomes" id="UP000299102">
    <property type="component" value="Unassembled WGS sequence"/>
</dbReference>
<proteinExistence type="predicted"/>
<organism evidence="1 2">
    <name type="scientific">Eumeta variegata</name>
    <name type="common">Bagworm moth</name>
    <name type="synonym">Eumeta japonica</name>
    <dbReference type="NCBI Taxonomy" id="151549"/>
    <lineage>
        <taxon>Eukaryota</taxon>
        <taxon>Metazoa</taxon>
        <taxon>Ecdysozoa</taxon>
        <taxon>Arthropoda</taxon>
        <taxon>Hexapoda</taxon>
        <taxon>Insecta</taxon>
        <taxon>Pterygota</taxon>
        <taxon>Neoptera</taxon>
        <taxon>Endopterygota</taxon>
        <taxon>Lepidoptera</taxon>
        <taxon>Glossata</taxon>
        <taxon>Ditrysia</taxon>
        <taxon>Tineoidea</taxon>
        <taxon>Psychidae</taxon>
        <taxon>Oiketicinae</taxon>
        <taxon>Eumeta</taxon>
    </lineage>
</organism>
<reference evidence="1 2" key="1">
    <citation type="journal article" date="2019" name="Commun. Biol.">
        <title>The bagworm genome reveals a unique fibroin gene that provides high tensile strength.</title>
        <authorList>
            <person name="Kono N."/>
            <person name="Nakamura H."/>
            <person name="Ohtoshi R."/>
            <person name="Tomita M."/>
            <person name="Numata K."/>
            <person name="Arakawa K."/>
        </authorList>
    </citation>
    <scope>NUCLEOTIDE SEQUENCE [LARGE SCALE GENOMIC DNA]</scope>
</reference>